<comment type="subcellular location">
    <subcellularLocation>
        <location evidence="2">Cell membrane</location>
        <topology evidence="2">Multi-pass membrane protein</topology>
    </subcellularLocation>
</comment>
<gene>
    <name evidence="20" type="ORF">MNBD_GAMMA23-76</name>
</gene>
<evidence type="ECO:0000256" key="5">
    <source>
        <dbReference type="ARBA" id="ARBA00013200"/>
    </source>
</evidence>
<dbReference type="Pfam" id="PF02654">
    <property type="entry name" value="CobS"/>
    <property type="match status" value="1"/>
</dbReference>
<evidence type="ECO:0000256" key="13">
    <source>
        <dbReference type="ARBA" id="ARBA00023136"/>
    </source>
</evidence>
<protein>
    <recommendedName>
        <fullName evidence="6">Adenosylcobinamide-GDP ribazoletransferase</fullName>
        <ecNumber evidence="5">2.7.8.26</ecNumber>
    </recommendedName>
    <alternativeName>
        <fullName evidence="16">Cobalamin synthase</fullName>
    </alternativeName>
    <alternativeName>
        <fullName evidence="15">Cobalamin-5'-phosphate synthase</fullName>
    </alternativeName>
</protein>
<feature type="transmembrane region" description="Helical" evidence="19">
    <location>
        <begin position="247"/>
        <end position="266"/>
    </location>
</feature>
<name>A0A3B0ZEU2_9ZZZZ</name>
<feature type="transmembrane region" description="Helical" evidence="19">
    <location>
        <begin position="124"/>
        <end position="144"/>
    </location>
</feature>
<reference evidence="20" key="1">
    <citation type="submission" date="2018-06" db="EMBL/GenBank/DDBJ databases">
        <authorList>
            <person name="Zhirakovskaya E."/>
        </authorList>
    </citation>
    <scope>NUCLEOTIDE SEQUENCE</scope>
</reference>
<dbReference type="GO" id="GO:0005886">
    <property type="term" value="C:plasma membrane"/>
    <property type="evidence" value="ECO:0007669"/>
    <property type="project" value="UniProtKB-SubCell"/>
</dbReference>
<dbReference type="EMBL" id="UOFT01000018">
    <property type="protein sequence ID" value="VAW91958.1"/>
    <property type="molecule type" value="Genomic_DNA"/>
</dbReference>
<keyword evidence="13 19" id="KW-0472">Membrane</keyword>
<evidence type="ECO:0000256" key="17">
    <source>
        <dbReference type="ARBA" id="ARBA00048623"/>
    </source>
</evidence>
<accession>A0A3B0ZEU2</accession>
<evidence type="ECO:0000256" key="2">
    <source>
        <dbReference type="ARBA" id="ARBA00004651"/>
    </source>
</evidence>
<evidence type="ECO:0000256" key="18">
    <source>
        <dbReference type="ARBA" id="ARBA00049504"/>
    </source>
</evidence>
<evidence type="ECO:0000256" key="8">
    <source>
        <dbReference type="ARBA" id="ARBA00022573"/>
    </source>
</evidence>
<dbReference type="GO" id="GO:0008818">
    <property type="term" value="F:cobalamin 5'-phosphate synthase activity"/>
    <property type="evidence" value="ECO:0007669"/>
    <property type="project" value="InterPro"/>
</dbReference>
<evidence type="ECO:0000256" key="15">
    <source>
        <dbReference type="ARBA" id="ARBA00032605"/>
    </source>
</evidence>
<dbReference type="PANTHER" id="PTHR34148:SF1">
    <property type="entry name" value="ADENOSYLCOBINAMIDE-GDP RIBAZOLETRANSFERASE"/>
    <property type="match status" value="1"/>
</dbReference>
<proteinExistence type="inferred from homology"/>
<feature type="transmembrane region" description="Helical" evidence="19">
    <location>
        <begin position="156"/>
        <end position="173"/>
    </location>
</feature>
<keyword evidence="9 20" id="KW-0808">Transferase</keyword>
<comment type="catalytic activity">
    <reaction evidence="17">
        <text>alpha-ribazole + adenosylcob(III)inamide-GDP = adenosylcob(III)alamin + GMP + H(+)</text>
        <dbReference type="Rhea" id="RHEA:16049"/>
        <dbReference type="ChEBI" id="CHEBI:10329"/>
        <dbReference type="ChEBI" id="CHEBI:15378"/>
        <dbReference type="ChEBI" id="CHEBI:18408"/>
        <dbReference type="ChEBI" id="CHEBI:58115"/>
        <dbReference type="ChEBI" id="CHEBI:60487"/>
        <dbReference type="EC" id="2.7.8.26"/>
    </reaction>
</comment>
<feature type="transmembrane region" description="Helical" evidence="19">
    <location>
        <begin position="73"/>
        <end position="92"/>
    </location>
</feature>
<evidence type="ECO:0000256" key="1">
    <source>
        <dbReference type="ARBA" id="ARBA00001946"/>
    </source>
</evidence>
<comment type="pathway">
    <text evidence="3">Cofactor biosynthesis; adenosylcobalamin biosynthesis; adenosylcobalamin from cob(II)yrinate a,c-diamide: step 7/7.</text>
</comment>
<evidence type="ECO:0000256" key="14">
    <source>
        <dbReference type="ARBA" id="ARBA00025228"/>
    </source>
</evidence>
<evidence type="ECO:0000256" key="19">
    <source>
        <dbReference type="SAM" id="Phobius"/>
    </source>
</evidence>
<feature type="transmembrane region" description="Helical" evidence="19">
    <location>
        <begin position="194"/>
        <end position="227"/>
    </location>
</feature>
<evidence type="ECO:0000256" key="9">
    <source>
        <dbReference type="ARBA" id="ARBA00022679"/>
    </source>
</evidence>
<evidence type="ECO:0000256" key="16">
    <source>
        <dbReference type="ARBA" id="ARBA00032853"/>
    </source>
</evidence>
<evidence type="ECO:0000256" key="4">
    <source>
        <dbReference type="ARBA" id="ARBA00010561"/>
    </source>
</evidence>
<dbReference type="UniPathway" id="UPA00148">
    <property type="reaction ID" value="UER00238"/>
</dbReference>
<keyword evidence="11" id="KW-0460">Magnesium</keyword>
<organism evidence="20">
    <name type="scientific">hydrothermal vent metagenome</name>
    <dbReference type="NCBI Taxonomy" id="652676"/>
    <lineage>
        <taxon>unclassified sequences</taxon>
        <taxon>metagenomes</taxon>
        <taxon>ecological metagenomes</taxon>
    </lineage>
</organism>
<comment type="cofactor">
    <cofactor evidence="1">
        <name>Mg(2+)</name>
        <dbReference type="ChEBI" id="CHEBI:18420"/>
    </cofactor>
</comment>
<evidence type="ECO:0000256" key="3">
    <source>
        <dbReference type="ARBA" id="ARBA00004663"/>
    </source>
</evidence>
<comment type="similarity">
    <text evidence="4">Belongs to the CobS family.</text>
</comment>
<evidence type="ECO:0000256" key="10">
    <source>
        <dbReference type="ARBA" id="ARBA00022692"/>
    </source>
</evidence>
<dbReference type="GO" id="GO:0009236">
    <property type="term" value="P:cobalamin biosynthetic process"/>
    <property type="evidence" value="ECO:0007669"/>
    <property type="project" value="UniProtKB-UniPathway"/>
</dbReference>
<dbReference type="PANTHER" id="PTHR34148">
    <property type="entry name" value="ADENOSYLCOBINAMIDE-GDP RIBAZOLETRANSFERASE"/>
    <property type="match status" value="1"/>
</dbReference>
<keyword evidence="10 19" id="KW-0812">Transmembrane</keyword>
<feature type="transmembrane region" description="Helical" evidence="19">
    <location>
        <begin position="6"/>
        <end position="24"/>
    </location>
</feature>
<sequence>MRALLIPFLIAMQFLTRLPVSFLLDKNGSPKDIYTSGNQSRSLKYYPLVGAIIGLLLLVFIFSLNIFSSGHTIYIAVLTVFLWVVLSGGLHLDGVADMADAWVGGLGDKDKTLHIMKDPTCGPFGVIAIVFTILLKLVFVYELIMINPWFILLPPLLSRAAIIGLLMHIPYARPQGMGYDLSTVTDKNKNKVSMAISILASISLLMLFSNIMMILGIFAVCTLFYYLFTSNVLNRIGGITGDIAGAFIEYMELIILFSLVTLTFIIQST</sequence>
<dbReference type="GO" id="GO:0051073">
    <property type="term" value="F:adenosylcobinamide-GDP ribazoletransferase activity"/>
    <property type="evidence" value="ECO:0007669"/>
    <property type="project" value="UniProtKB-EC"/>
</dbReference>
<keyword evidence="8" id="KW-0169">Cobalamin biosynthesis</keyword>
<evidence type="ECO:0000256" key="11">
    <source>
        <dbReference type="ARBA" id="ARBA00022842"/>
    </source>
</evidence>
<comment type="function">
    <text evidence="14">Joins adenosylcobinamide-GDP and alpha-ribazole to generate adenosylcobalamin (Ado-cobalamin). Also synthesizes adenosylcobalamin 5'-phosphate from adenosylcobinamide-GDP and alpha-ribazole 5'-phosphate.</text>
</comment>
<dbReference type="HAMAP" id="MF_00719">
    <property type="entry name" value="CobS"/>
    <property type="match status" value="1"/>
</dbReference>
<evidence type="ECO:0000256" key="12">
    <source>
        <dbReference type="ARBA" id="ARBA00022989"/>
    </source>
</evidence>
<comment type="catalytic activity">
    <reaction evidence="18">
        <text>alpha-ribazole 5'-phosphate + adenosylcob(III)inamide-GDP = adenosylcob(III)alamin 5'-phosphate + GMP + H(+)</text>
        <dbReference type="Rhea" id="RHEA:23560"/>
        <dbReference type="ChEBI" id="CHEBI:15378"/>
        <dbReference type="ChEBI" id="CHEBI:57918"/>
        <dbReference type="ChEBI" id="CHEBI:58115"/>
        <dbReference type="ChEBI" id="CHEBI:60487"/>
        <dbReference type="ChEBI" id="CHEBI:60493"/>
        <dbReference type="EC" id="2.7.8.26"/>
    </reaction>
</comment>
<dbReference type="AlphaFoldDB" id="A0A3B0ZEU2"/>
<keyword evidence="12 19" id="KW-1133">Transmembrane helix</keyword>
<keyword evidence="7" id="KW-1003">Cell membrane</keyword>
<dbReference type="EC" id="2.7.8.26" evidence="5"/>
<feature type="transmembrane region" description="Helical" evidence="19">
    <location>
        <begin position="45"/>
        <end position="67"/>
    </location>
</feature>
<evidence type="ECO:0000256" key="7">
    <source>
        <dbReference type="ARBA" id="ARBA00022475"/>
    </source>
</evidence>
<dbReference type="InterPro" id="IPR003805">
    <property type="entry name" value="CobS"/>
</dbReference>
<evidence type="ECO:0000256" key="6">
    <source>
        <dbReference type="ARBA" id="ARBA00015850"/>
    </source>
</evidence>
<evidence type="ECO:0000313" key="20">
    <source>
        <dbReference type="EMBL" id="VAW91958.1"/>
    </source>
</evidence>